<organism evidence="3 4">
    <name type="scientific">Blattamonas nauphoetae</name>
    <dbReference type="NCBI Taxonomy" id="2049346"/>
    <lineage>
        <taxon>Eukaryota</taxon>
        <taxon>Metamonada</taxon>
        <taxon>Preaxostyla</taxon>
        <taxon>Oxymonadida</taxon>
        <taxon>Blattamonas</taxon>
    </lineage>
</organism>
<feature type="compositionally biased region" description="Low complexity" evidence="2">
    <location>
        <begin position="796"/>
        <end position="805"/>
    </location>
</feature>
<dbReference type="PANTHER" id="PTHR24216">
    <property type="entry name" value="PAXILLIN-RELATED"/>
    <property type="match status" value="1"/>
</dbReference>
<reference evidence="3 4" key="1">
    <citation type="journal article" date="2022" name="bioRxiv">
        <title>Genomics of Preaxostyla Flagellates Illuminates Evolutionary Transitions and the Path Towards Mitochondrial Loss.</title>
        <authorList>
            <person name="Novak L.V.F."/>
            <person name="Treitli S.C."/>
            <person name="Pyrih J."/>
            <person name="Halakuc P."/>
            <person name="Pipaliya S.V."/>
            <person name="Vacek V."/>
            <person name="Brzon O."/>
            <person name="Soukal P."/>
            <person name="Eme L."/>
            <person name="Dacks J.B."/>
            <person name="Karnkowska A."/>
            <person name="Elias M."/>
            <person name="Hampl V."/>
        </authorList>
    </citation>
    <scope>NUCLEOTIDE SEQUENCE [LARGE SCALE GENOMIC DNA]</scope>
    <source>
        <strain evidence="3">NAU3</strain>
        <tissue evidence="3">Gut</tissue>
    </source>
</reference>
<dbReference type="EMBL" id="JARBJD010000090">
    <property type="protein sequence ID" value="KAK2953494.1"/>
    <property type="molecule type" value="Genomic_DNA"/>
</dbReference>
<gene>
    <name evidence="3" type="ORF">BLNAU_11494</name>
</gene>
<dbReference type="SUPFAM" id="SSF50978">
    <property type="entry name" value="WD40 repeat-like"/>
    <property type="match status" value="1"/>
</dbReference>
<protein>
    <submittedName>
        <fullName evidence="3">Uncharacterized protein</fullName>
    </submittedName>
</protein>
<feature type="coiled-coil region" evidence="1">
    <location>
        <begin position="708"/>
        <end position="777"/>
    </location>
</feature>
<feature type="compositionally biased region" description="Basic and acidic residues" evidence="2">
    <location>
        <begin position="422"/>
        <end position="433"/>
    </location>
</feature>
<dbReference type="Proteomes" id="UP001281761">
    <property type="component" value="Unassembled WGS sequence"/>
</dbReference>
<dbReference type="InterPro" id="IPR015943">
    <property type="entry name" value="WD40/YVTN_repeat-like_dom_sf"/>
</dbReference>
<dbReference type="Gene3D" id="2.130.10.10">
    <property type="entry name" value="YVTN repeat-like/Quinoprotein amine dehydrogenase"/>
    <property type="match status" value="1"/>
</dbReference>
<feature type="compositionally biased region" description="Polar residues" evidence="2">
    <location>
        <begin position="944"/>
        <end position="953"/>
    </location>
</feature>
<feature type="region of interest" description="Disordered" evidence="2">
    <location>
        <begin position="919"/>
        <end position="979"/>
    </location>
</feature>
<comment type="caution">
    <text evidence="3">The sequence shown here is derived from an EMBL/GenBank/DDBJ whole genome shotgun (WGS) entry which is preliminary data.</text>
</comment>
<feature type="compositionally biased region" description="Basic and acidic residues" evidence="2">
    <location>
        <begin position="362"/>
        <end position="374"/>
    </location>
</feature>
<feature type="compositionally biased region" description="Polar residues" evidence="2">
    <location>
        <begin position="484"/>
        <end position="497"/>
    </location>
</feature>
<evidence type="ECO:0000313" key="4">
    <source>
        <dbReference type="Proteomes" id="UP001281761"/>
    </source>
</evidence>
<keyword evidence="1" id="KW-0175">Coiled coil</keyword>
<dbReference type="InterPro" id="IPR036322">
    <property type="entry name" value="WD40_repeat_dom_sf"/>
</dbReference>
<feature type="compositionally biased region" description="Basic and acidic residues" evidence="2">
    <location>
        <begin position="385"/>
        <end position="394"/>
    </location>
</feature>
<dbReference type="PANTHER" id="PTHR24216:SF8">
    <property type="entry name" value="PAXILLIN, ISOFORM F"/>
    <property type="match status" value="1"/>
</dbReference>
<sequence>MTRTFALRGENRLVKTGRTWDHGSLLTSIYDLLFYATKSTISSDSPAPSPSPYLIRIINRDSSMSASIAFHESELIFLEPIPQDSRFFLASASIDGTFAFHSIDFGEDEIVTTQTLVYKHPNSPITKFYWYSTSETQFVTISSNRVFLWNIDNVEQPDELLQLSEHSPLLPSIRTDITPIGSPTIFDAAFHPSEPHVHILTDAGVFSIDMKNLQEHKVVIEPHLFVRDVPTPHRLFTYQAIDGVHIFICDQRGTIVSFLIDTEEIDEQHKSIIHLNRKVNDISIHPHLGILLAAFDHSIGEIKIGEEDGEQLKFARRLKPTNKEPILRVTVMDDENETENENEIAYAVLHPNSLVVYDPSLSDDRSVSDSHAEEQEILEEEEEEEQKKEDDTDKPPSAPPPTQTSTPPPTTPPPTLPPPTRLVDKEEEQHDQTEEPQEEHDETQPPSETPPIATPSKAIAHSPVADRAPPDTFGNDDDLAEMSVTASPQSRSLNSPQPATPDDFSNVDEMRIPQASLTLLEGKLDSISESIQTIQTKVGGGTIAPRDLNVLIEKVIVPSITDTANTAIKLVGDSIDKDAKSSIEAHTAGIGRQTDELGKRLAEVAKRNDEQAEMFRKTVEKELQTQLQGTGSFSTRLTGQLTNTVKTSTEGALKQKIPVNLGTDLKKHQTSLDTVQAITIRTETKLKAIEDKLKGFDEALKASETGLIQSVTEQLKQMKLEQAEKNKELATLITNKSNPPLASLVESAVKKEVSLLRTELAKTLTTLTEQVNELTETIPKLPLMITAQLSSLQVMPSSSPKSASKTTKKRTKRLSSNVEPVGSSGTLPISVPPLPTANPQFGPVGPYPIQPQMWDAQARMSYQPHPVTSPYPPMQYSFNPYALPPQPYPSPSPMSIPMPTQIPPHMQPQMGMVMQTPNAYPPFAQSMTSESPYTSPLRPPIPNTSPQHMQQSYAVHERQSEDFNTQHSSSDEDGGSESS</sequence>
<feature type="compositionally biased region" description="Acidic residues" evidence="2">
    <location>
        <begin position="375"/>
        <end position="384"/>
    </location>
</feature>
<evidence type="ECO:0000256" key="1">
    <source>
        <dbReference type="SAM" id="Coils"/>
    </source>
</evidence>
<feature type="region of interest" description="Disordered" evidence="2">
    <location>
        <begin position="794"/>
        <end position="829"/>
    </location>
</feature>
<accession>A0ABQ9XP16</accession>
<feature type="compositionally biased region" description="Pro residues" evidence="2">
    <location>
        <begin position="396"/>
        <end position="420"/>
    </location>
</feature>
<evidence type="ECO:0000256" key="2">
    <source>
        <dbReference type="SAM" id="MobiDB-lite"/>
    </source>
</evidence>
<evidence type="ECO:0000313" key="3">
    <source>
        <dbReference type="EMBL" id="KAK2953494.1"/>
    </source>
</evidence>
<keyword evidence="4" id="KW-1185">Reference proteome</keyword>
<feature type="region of interest" description="Disordered" evidence="2">
    <location>
        <begin position="360"/>
        <end position="507"/>
    </location>
</feature>
<proteinExistence type="predicted"/>
<name>A0ABQ9XP16_9EUKA</name>
<feature type="compositionally biased region" description="Polar residues" evidence="2">
    <location>
        <begin position="925"/>
        <end position="934"/>
    </location>
</feature>